<feature type="coiled-coil region" evidence="5">
    <location>
        <begin position="272"/>
        <end position="299"/>
    </location>
</feature>
<dbReference type="InterPro" id="IPR011011">
    <property type="entry name" value="Znf_FYVE_PHD"/>
</dbReference>
<dbReference type="PANTHER" id="PTHR23164">
    <property type="entry name" value="EARLY ENDOSOME ANTIGEN 1"/>
    <property type="match status" value="1"/>
</dbReference>
<dbReference type="SUPFAM" id="SSF69979">
    <property type="entry name" value="Eea1 homodimerisation domain"/>
    <property type="match status" value="1"/>
</dbReference>
<feature type="coiled-coil region" evidence="5">
    <location>
        <begin position="690"/>
        <end position="894"/>
    </location>
</feature>
<dbReference type="SMART" id="SM00064">
    <property type="entry name" value="FYVE"/>
    <property type="match status" value="1"/>
</dbReference>
<dbReference type="AlphaFoldDB" id="A0A1I8EKY4"/>
<accession>A0A1I8EKY4</accession>
<evidence type="ECO:0000256" key="4">
    <source>
        <dbReference type="PROSITE-ProRule" id="PRU00042"/>
    </source>
</evidence>
<evidence type="ECO:0000256" key="2">
    <source>
        <dbReference type="ARBA" id="ARBA00022771"/>
    </source>
</evidence>
<feature type="domain" description="FYVE-type" evidence="8">
    <location>
        <begin position="934"/>
        <end position="988"/>
    </location>
</feature>
<feature type="compositionally biased region" description="Polar residues" evidence="6">
    <location>
        <begin position="7"/>
        <end position="20"/>
    </location>
</feature>
<dbReference type="InterPro" id="IPR017455">
    <property type="entry name" value="Znf_FYVE-rel"/>
</dbReference>
<evidence type="ECO:0000256" key="6">
    <source>
        <dbReference type="SAM" id="MobiDB-lite"/>
    </source>
</evidence>
<dbReference type="GO" id="GO:0005769">
    <property type="term" value="C:early endosome"/>
    <property type="evidence" value="ECO:0007669"/>
    <property type="project" value="TreeGrafter"/>
</dbReference>
<sequence length="988" mass="114621">MLRKLKTQVTQAVNSVTPSEPQHEPLFNESSTPSEGFLCPVCMHSFSSPDELQIHFRVHAIKQIGKQKVTDSSSFSSLENGFNESDALHLELDMKELRSQLQDEKRYSVELKKELDRLHDLIANQTEISEDEIPYLTQQMQMLEAGKALATERMLEMEKETRGMSRQVEQLKQEKSRLIKKIGELSTKIASKTDEIEEKNNEKALLGDELVRYREEIQNLELEIEDLRRKLDQRPSEDDVSVLRKELVHAQQLMDTITQEKEEEIKKDVGTIRNMEQDHKKLTGEIAVLKSNIEVLKNTISRFDGGSERLIGEINAFRNVWEEKATNSAERILDACRKIDDLEITVNGCRKKIIDNGTEKNKLSELEDAKNSLLEVEKQRNNLQQKIVSLTALLDEQKQNYAEKEMQTIKDEETISEHRKEIEQLKKNVSKLETSLNEASTIESVLKQNLKEAKAKESILMQKISEGSGVENLAMEQMHKEKMALEETVNGLNETLKSLNTSHENAISQHEESWKKSIEAEKEKVKKLENELSNLHCNYISAEEKNKKLSALLEERTTTSEEKNKIIETERIKLKSAVEKLTLMEEKVLQLDNELREKGIAAIRRNEECMKLKETMREVQSELKEIKIAKKKLECDLAEQKESSKENVCQLQKELFTCEQEKIVLKEQFENILQQFSALNEECSRCKDNEVELLENISQKELLIKELEQNIKSLMAGLECERHSHDKSIKDLQCELSQLQQENTAILTEKERVELVIQMETISELKEKLHAKERQLSNVMQEMERVHNELRSKEEGRYTLENEALKLNKQNVELQTEKNRLKEISKDNEEKDEILKRINNDLKKANGDLNKLRILQSGRIAELEKKKTEWLQEKRALQERCLTAENDLEFERERAIVNKRNFDDVQTAIRELGRVNQNLQMDFAKQISRKWLEDSEAINCHTCDKPFTLTNRKHHCRQCGQIFCASCSSFTAKIASSRNPCNIRSAQD</sequence>
<dbReference type="CDD" id="cd15730">
    <property type="entry name" value="FYVE_EEA1"/>
    <property type="match status" value="1"/>
</dbReference>
<dbReference type="InterPro" id="IPR013083">
    <property type="entry name" value="Znf_RING/FYVE/PHD"/>
</dbReference>
<dbReference type="InterPro" id="IPR000306">
    <property type="entry name" value="Znf_FYVE"/>
</dbReference>
<feature type="coiled-coil region" evidence="5">
    <location>
        <begin position="140"/>
        <end position="237"/>
    </location>
</feature>
<dbReference type="GO" id="GO:0008270">
    <property type="term" value="F:zinc ion binding"/>
    <property type="evidence" value="ECO:0007669"/>
    <property type="project" value="UniProtKB-KW"/>
</dbReference>
<dbReference type="PANTHER" id="PTHR23164:SF30">
    <property type="entry name" value="EARLY ENDOSOME ANTIGEN 1"/>
    <property type="match status" value="1"/>
</dbReference>
<dbReference type="SUPFAM" id="SSF57903">
    <property type="entry name" value="FYVE/PHD zinc finger"/>
    <property type="match status" value="1"/>
</dbReference>
<organism evidence="9">
    <name type="scientific">Wuchereria bancrofti</name>
    <dbReference type="NCBI Taxonomy" id="6293"/>
    <lineage>
        <taxon>Eukaryota</taxon>
        <taxon>Metazoa</taxon>
        <taxon>Ecdysozoa</taxon>
        <taxon>Nematoda</taxon>
        <taxon>Chromadorea</taxon>
        <taxon>Rhabditida</taxon>
        <taxon>Spirurina</taxon>
        <taxon>Spiruromorpha</taxon>
        <taxon>Filarioidea</taxon>
        <taxon>Onchocercidae</taxon>
        <taxon>Wuchereria</taxon>
    </lineage>
</organism>
<dbReference type="SMART" id="SM00355">
    <property type="entry name" value="ZnF_C2H2"/>
    <property type="match status" value="1"/>
</dbReference>
<evidence type="ECO:0000256" key="1">
    <source>
        <dbReference type="ARBA" id="ARBA00022723"/>
    </source>
</evidence>
<protein>
    <recommendedName>
        <fullName evidence="10">FYVE zinc finger family protein</fullName>
    </recommendedName>
</protein>
<dbReference type="PROSITE" id="PS50157">
    <property type="entry name" value="ZINC_FINGER_C2H2_2"/>
    <property type="match status" value="1"/>
</dbReference>
<evidence type="ECO:0000259" key="8">
    <source>
        <dbReference type="PROSITE" id="PS50178"/>
    </source>
</evidence>
<dbReference type="Pfam" id="PF01363">
    <property type="entry name" value="FYVE"/>
    <property type="match status" value="1"/>
</dbReference>
<evidence type="ECO:0000256" key="3">
    <source>
        <dbReference type="ARBA" id="ARBA00022833"/>
    </source>
</evidence>
<keyword evidence="3" id="KW-0862">Zinc</keyword>
<dbReference type="Gene3D" id="1.20.5.390">
    <property type="entry name" value="L1 transposable element, trimerization domain"/>
    <property type="match status" value="1"/>
</dbReference>
<evidence type="ECO:0000256" key="5">
    <source>
        <dbReference type="SAM" id="Coils"/>
    </source>
</evidence>
<feature type="region of interest" description="Disordered" evidence="6">
    <location>
        <begin position="1"/>
        <end position="30"/>
    </location>
</feature>
<dbReference type="PROSITE" id="PS00028">
    <property type="entry name" value="ZINC_FINGER_C2H2_1"/>
    <property type="match status" value="1"/>
</dbReference>
<proteinExistence type="predicted"/>
<evidence type="ECO:0008006" key="10">
    <source>
        <dbReference type="Google" id="ProtNLM"/>
    </source>
</evidence>
<keyword evidence="2 4" id="KW-0863">Zinc-finger</keyword>
<dbReference type="GO" id="GO:0006897">
    <property type="term" value="P:endocytosis"/>
    <property type="evidence" value="ECO:0007669"/>
    <property type="project" value="TreeGrafter"/>
</dbReference>
<dbReference type="PROSITE" id="PS50178">
    <property type="entry name" value="ZF_FYVE"/>
    <property type="match status" value="1"/>
</dbReference>
<evidence type="ECO:0000259" key="7">
    <source>
        <dbReference type="PROSITE" id="PS50157"/>
    </source>
</evidence>
<keyword evidence="1" id="KW-0479">Metal-binding</keyword>
<dbReference type="Gene3D" id="1.10.287.1490">
    <property type="match status" value="1"/>
</dbReference>
<dbReference type="GO" id="GO:0005545">
    <property type="term" value="F:1-phosphatidylinositol binding"/>
    <property type="evidence" value="ECO:0007669"/>
    <property type="project" value="TreeGrafter"/>
</dbReference>
<evidence type="ECO:0000313" key="9">
    <source>
        <dbReference type="WBParaSite" id="maker-PairedContig_2819-snap-gene-1.21-mRNA-1"/>
    </source>
</evidence>
<reference evidence="9" key="1">
    <citation type="submission" date="2016-11" db="UniProtKB">
        <authorList>
            <consortium name="WormBaseParasite"/>
        </authorList>
    </citation>
    <scope>IDENTIFICATION</scope>
    <source>
        <strain evidence="9">pt0022</strain>
    </source>
</reference>
<keyword evidence="5" id="KW-0175">Coiled coil</keyword>
<feature type="domain" description="C2H2-type" evidence="7">
    <location>
        <begin position="37"/>
        <end position="64"/>
    </location>
</feature>
<dbReference type="WBParaSite" id="maker-PairedContig_2819-snap-gene-1.21-mRNA-1">
    <property type="protein sequence ID" value="maker-PairedContig_2819-snap-gene-1.21-mRNA-1"/>
    <property type="gene ID" value="maker-PairedContig_2819-snap-gene-1.21"/>
</dbReference>
<dbReference type="InterPro" id="IPR013087">
    <property type="entry name" value="Znf_C2H2_type"/>
</dbReference>
<dbReference type="Gene3D" id="3.30.40.10">
    <property type="entry name" value="Zinc/RING finger domain, C3HC4 (zinc finger)"/>
    <property type="match status" value="1"/>
</dbReference>
<name>A0A1I8EKY4_WUCBA</name>
<feature type="coiled-coil region" evidence="5">
    <location>
        <begin position="359"/>
        <end position="643"/>
    </location>
</feature>
<dbReference type="STRING" id="6293.A0A1I8EKY4"/>